<dbReference type="InterPro" id="IPR050261">
    <property type="entry name" value="FrsA_esterase"/>
</dbReference>
<evidence type="ECO:0000313" key="5">
    <source>
        <dbReference type="Proteomes" id="UP000000466"/>
    </source>
</evidence>
<gene>
    <name evidence="4" type="ordered locus">M5M_18305</name>
</gene>
<dbReference type="Pfam" id="PF02129">
    <property type="entry name" value="Peptidase_S15"/>
    <property type="match status" value="1"/>
</dbReference>
<dbReference type="InterPro" id="IPR000383">
    <property type="entry name" value="Xaa-Pro-like_dom"/>
</dbReference>
<dbReference type="OrthoDB" id="9806163at2"/>
<dbReference type="PANTHER" id="PTHR22946:SF9">
    <property type="entry name" value="POLYKETIDE TRANSFERASE AF380"/>
    <property type="match status" value="1"/>
</dbReference>
<dbReference type="KEGG" id="saga:M5M_18305"/>
<keyword evidence="1" id="KW-0378">Hydrolase</keyword>
<evidence type="ECO:0000256" key="2">
    <source>
        <dbReference type="SAM" id="SignalP"/>
    </source>
</evidence>
<dbReference type="SMART" id="SM00939">
    <property type="entry name" value="PepX_C"/>
    <property type="match status" value="1"/>
</dbReference>
<feature type="domain" description="Xaa-Pro dipeptidyl-peptidase C-terminal" evidence="3">
    <location>
        <begin position="306"/>
        <end position="537"/>
    </location>
</feature>
<dbReference type="SUPFAM" id="SSF53474">
    <property type="entry name" value="alpha/beta-Hydrolases"/>
    <property type="match status" value="1"/>
</dbReference>
<evidence type="ECO:0000313" key="4">
    <source>
        <dbReference type="EMBL" id="AFV00790.1"/>
    </source>
</evidence>
<proteinExistence type="predicted"/>
<organism evidence="4 5">
    <name type="scientific">Simiduia agarivorans (strain DSM 21679 / JCM 13881 / BCRC 17597 / SA1)</name>
    <dbReference type="NCBI Taxonomy" id="1117647"/>
    <lineage>
        <taxon>Bacteria</taxon>
        <taxon>Pseudomonadati</taxon>
        <taxon>Pseudomonadota</taxon>
        <taxon>Gammaproteobacteria</taxon>
        <taxon>Cellvibrionales</taxon>
        <taxon>Cellvibrionaceae</taxon>
        <taxon>Simiduia</taxon>
    </lineage>
</organism>
<evidence type="ECO:0000256" key="1">
    <source>
        <dbReference type="ARBA" id="ARBA00022801"/>
    </source>
</evidence>
<dbReference type="Gene3D" id="2.60.120.260">
    <property type="entry name" value="Galactose-binding domain-like"/>
    <property type="match status" value="1"/>
</dbReference>
<dbReference type="AlphaFoldDB" id="K4KNP5"/>
<dbReference type="GO" id="GO:0052689">
    <property type="term" value="F:carboxylic ester hydrolase activity"/>
    <property type="evidence" value="ECO:0007669"/>
    <property type="project" value="UniProtKB-ARBA"/>
</dbReference>
<dbReference type="PANTHER" id="PTHR22946">
    <property type="entry name" value="DIENELACTONE HYDROLASE DOMAIN-CONTAINING PROTEIN-RELATED"/>
    <property type="match status" value="1"/>
</dbReference>
<evidence type="ECO:0000259" key="3">
    <source>
        <dbReference type="SMART" id="SM00939"/>
    </source>
</evidence>
<dbReference type="InterPro" id="IPR029058">
    <property type="entry name" value="AB_hydrolase_fold"/>
</dbReference>
<dbReference type="SUPFAM" id="SSF49785">
    <property type="entry name" value="Galactose-binding domain-like"/>
    <property type="match status" value="1"/>
</dbReference>
<reference evidence="4 5" key="1">
    <citation type="journal article" date="2013" name="Genome Announc.">
        <title>Complete genome sequence of Simiduia agarivorans SA1(T), a marine bacterium able to degrade a variety of polysaccharides.</title>
        <authorList>
            <person name="Lin S.Y."/>
            <person name="Shieh W.Y."/>
            <person name="Chen J.S."/>
            <person name="Tang S.L."/>
        </authorList>
    </citation>
    <scope>NUCLEOTIDE SEQUENCE [LARGE SCALE GENOMIC DNA]</scope>
    <source>
        <strain evidence="5">DSM 21679 / JCM 13881 / BCRC 17597 / SA1</strain>
    </source>
</reference>
<dbReference type="InterPro" id="IPR008979">
    <property type="entry name" value="Galactose-bd-like_sf"/>
</dbReference>
<dbReference type="RefSeq" id="WP_015048940.1">
    <property type="nucleotide sequence ID" value="NC_018868.3"/>
</dbReference>
<dbReference type="Proteomes" id="UP000000466">
    <property type="component" value="Chromosome"/>
</dbReference>
<dbReference type="EMBL" id="CP003746">
    <property type="protein sequence ID" value="AFV00790.1"/>
    <property type="molecule type" value="Genomic_DNA"/>
</dbReference>
<dbReference type="Gene3D" id="3.40.50.1820">
    <property type="entry name" value="alpha/beta hydrolase"/>
    <property type="match status" value="1"/>
</dbReference>
<sequence length="541" mass="58968">MKNSPSRQCLLALITCLFFIPVAQAQLCFGVPLPANPDYHYDDSLLVQSPDGTAIAANVFTPSATAPAAGYPAIIFVNSWVLDEHEYLVQAAKLARKGYVVLSYSARGWGCSGGEVSVLSDGDMLDLTAVVDYLAARGDVDMANIGISGISYGSGISLKGLALEPRIKTAVAMSSWGNLGEALYGNETPRLFWGSFLTLSGLITANLSDEVPNNYADLLAHRNIEQVLAWANHRSPMTFINLINERRAPVYIANNFGDNLFQPNNILAFFAALTGPKRMDLNQGTHASAEGFGLIGLENETWDNTLDWFDYWLKGEATGIMQKPVVNLRTDLQYAAEGYSQWPPAQSSERTFYLGRRGLIGQGSLRDSPYKPWWPNSDSILSGIDSGASTGIPAVSALLDGHTGIPVLWPLGLTNRVNGIVFQTERQLWPMKIRGNPRLSLELTPSYSRMQLVAYLYDVDAWGMGKLITHAPVTLHSAKAGKRQTVEFELVATAYDLPAGHKLAVALDTFDLLYAVPTLVPYSVTFNYSSAYQSTLVVPVL</sequence>
<name>K4KNP5_SIMAS</name>
<dbReference type="GO" id="GO:0008239">
    <property type="term" value="F:dipeptidyl-peptidase activity"/>
    <property type="evidence" value="ECO:0007669"/>
    <property type="project" value="InterPro"/>
</dbReference>
<dbReference type="Pfam" id="PF08530">
    <property type="entry name" value="PepX_C"/>
    <property type="match status" value="1"/>
</dbReference>
<protein>
    <submittedName>
        <fullName evidence="4">Acyl esterase</fullName>
    </submittedName>
</protein>
<feature type="signal peptide" evidence="2">
    <location>
        <begin position="1"/>
        <end position="25"/>
    </location>
</feature>
<dbReference type="InterPro" id="IPR005674">
    <property type="entry name" value="CocE/Ser_esterase"/>
</dbReference>
<dbReference type="InterPro" id="IPR013736">
    <property type="entry name" value="Xaa-Pro_dipept_C"/>
</dbReference>
<dbReference type="eggNOG" id="COG2936">
    <property type="taxonomic scope" value="Bacteria"/>
</dbReference>
<keyword evidence="5" id="KW-1185">Reference proteome</keyword>
<keyword evidence="2" id="KW-0732">Signal</keyword>
<feature type="chain" id="PRO_5003878478" evidence="2">
    <location>
        <begin position="26"/>
        <end position="541"/>
    </location>
</feature>
<dbReference type="HOGENOM" id="CLU_022401_1_0_6"/>
<accession>K4KNP5</accession>
<dbReference type="NCBIfam" id="TIGR00976">
    <property type="entry name" value="CocE_NonD"/>
    <property type="match status" value="1"/>
</dbReference>
<dbReference type="STRING" id="1117647.M5M_18305"/>